<reference evidence="3" key="1">
    <citation type="journal article" date="2019" name="Int. J. Syst. Evol. Microbiol.">
        <title>The Global Catalogue of Microorganisms (GCM) 10K type strain sequencing project: providing services to taxonomists for standard genome sequencing and annotation.</title>
        <authorList>
            <consortium name="The Broad Institute Genomics Platform"/>
            <consortium name="The Broad Institute Genome Sequencing Center for Infectious Disease"/>
            <person name="Wu L."/>
            <person name="Ma J."/>
        </authorList>
    </citation>
    <scope>NUCLEOTIDE SEQUENCE [LARGE SCALE GENOMIC DNA]</scope>
    <source>
        <strain evidence="3">JCM 17926</strain>
    </source>
</reference>
<keyword evidence="3" id="KW-1185">Reference proteome</keyword>
<dbReference type="NCBIfam" id="TIGR04183">
    <property type="entry name" value="Por_Secre_tail"/>
    <property type="match status" value="1"/>
</dbReference>
<dbReference type="Pfam" id="PF18962">
    <property type="entry name" value="Por_Secre_tail"/>
    <property type="match status" value="1"/>
</dbReference>
<protein>
    <recommendedName>
        <fullName evidence="1">Secretion system C-terminal sorting domain-containing protein</fullName>
    </recommendedName>
</protein>
<dbReference type="InterPro" id="IPR013783">
    <property type="entry name" value="Ig-like_fold"/>
</dbReference>
<feature type="domain" description="Secretion system C-terminal sorting" evidence="1">
    <location>
        <begin position="359"/>
        <end position="426"/>
    </location>
</feature>
<gene>
    <name evidence="2" type="ORF">GCM10023188_13050</name>
</gene>
<evidence type="ECO:0000259" key="1">
    <source>
        <dbReference type="Pfam" id="PF18962"/>
    </source>
</evidence>
<dbReference type="RefSeq" id="WP_345157699.1">
    <property type="nucleotide sequence ID" value="NZ_BAABHC010000005.1"/>
</dbReference>
<sequence>MSKLFTRFSHIGMAIFMIYAVLFSEPAAAQVSMQRDITTYTQDFNSLPAAKDGIWESGTSYMEGWYVQRTKAGNAIVVSPGNLISGNLYSFGAVGSTERALGAQSSLLMGEFAWGLLLQNNTGAPINFIDISFYGEQWRISNKTAGEHKTTFHYAVSSDKTTFKLSPKSEEGWIPFPDLDFRGPHFYTEGKALNGNAAANRRHLSALIAVTIPVGHYLMLRWKDADELEADHGLAIDDFSLTWTLEEVDGPVVVLPVELARFSAFSKGTAVSLKWLTASEDQNDYFLIERSADGLAFEEIGKADGKGTTVLETEYAYTDEQPLAGTSYYRLKQVDEDGSFTFSKVVAVSRGGNAVVSKVYPTVTTDFLQLDLAQDNTVKAALVMDMLGRELVQESLTTNTRQHSVDVRGLSTGTYLLVLLDAQGQRQATRFIKK</sequence>
<comment type="caution">
    <text evidence="2">The sequence shown here is derived from an EMBL/GenBank/DDBJ whole genome shotgun (WGS) entry which is preliminary data.</text>
</comment>
<accession>A0ABP8LI53</accession>
<proteinExistence type="predicted"/>
<evidence type="ECO:0000313" key="2">
    <source>
        <dbReference type="EMBL" id="GAA4428639.1"/>
    </source>
</evidence>
<organism evidence="2 3">
    <name type="scientific">Pontibacter saemangeumensis</name>
    <dbReference type="NCBI Taxonomy" id="1084525"/>
    <lineage>
        <taxon>Bacteria</taxon>
        <taxon>Pseudomonadati</taxon>
        <taxon>Bacteroidota</taxon>
        <taxon>Cytophagia</taxon>
        <taxon>Cytophagales</taxon>
        <taxon>Hymenobacteraceae</taxon>
        <taxon>Pontibacter</taxon>
    </lineage>
</organism>
<dbReference type="InterPro" id="IPR026444">
    <property type="entry name" value="Secre_tail"/>
</dbReference>
<dbReference type="Proteomes" id="UP001500552">
    <property type="component" value="Unassembled WGS sequence"/>
</dbReference>
<name>A0ABP8LI53_9BACT</name>
<evidence type="ECO:0000313" key="3">
    <source>
        <dbReference type="Proteomes" id="UP001500552"/>
    </source>
</evidence>
<dbReference type="Gene3D" id="2.60.40.10">
    <property type="entry name" value="Immunoglobulins"/>
    <property type="match status" value="1"/>
</dbReference>
<dbReference type="EMBL" id="BAABHC010000005">
    <property type="protein sequence ID" value="GAA4428639.1"/>
    <property type="molecule type" value="Genomic_DNA"/>
</dbReference>